<comment type="caution">
    <text evidence="2">The sequence shown here is derived from an EMBL/GenBank/DDBJ whole genome shotgun (WGS) entry which is preliminary data.</text>
</comment>
<sequence length="173" mass="18516">MAQPYQGDIRMFAGIYAPLNYAFCNGTLMTVVDNEALFSLLGTAYGGDGRTSFALPEMRGRIPVHRGQAQGNPLDWTQGQRQGMGSVTLTQAQLPPHNHDFNVSNSDANLTSPANNSIGMENHYVSVAGVTDSGNLPSAALENSGQSQAHSNMMPYGAINFIIALKGIYPPRN</sequence>
<dbReference type="SUPFAM" id="SSF88874">
    <property type="entry name" value="Receptor-binding domain of short tail fibre protein gp12"/>
    <property type="match status" value="1"/>
</dbReference>
<dbReference type="RefSeq" id="WP_169564119.1">
    <property type="nucleotide sequence ID" value="NZ_JAAXYH010000005.1"/>
</dbReference>
<reference evidence="2" key="1">
    <citation type="submission" date="2020-04" db="EMBL/GenBank/DDBJ databases">
        <title>Description of Shewanella salipaludis sp. nov., isolated from a salt marsh.</title>
        <authorList>
            <person name="Park S."/>
            <person name="Yoon J.-H."/>
        </authorList>
    </citation>
    <scope>NUCLEOTIDE SEQUENCE</scope>
    <source>
        <strain evidence="2">SHSM-M6</strain>
    </source>
</reference>
<dbReference type="EMBL" id="JAAXYH010000005">
    <property type="protein sequence ID" value="NMH65418.1"/>
    <property type="molecule type" value="Genomic_DNA"/>
</dbReference>
<dbReference type="InterPro" id="IPR011083">
    <property type="entry name" value="Phage_tail_collar_dom"/>
</dbReference>
<dbReference type="AlphaFoldDB" id="A0A972FSI9"/>
<feature type="domain" description="Phage tail collar" evidence="1">
    <location>
        <begin position="7"/>
        <end position="63"/>
    </location>
</feature>
<dbReference type="Proteomes" id="UP000737113">
    <property type="component" value="Unassembled WGS sequence"/>
</dbReference>
<dbReference type="Pfam" id="PF07484">
    <property type="entry name" value="Collar"/>
    <property type="match status" value="1"/>
</dbReference>
<name>A0A972FSI9_9GAMM</name>
<accession>A0A972FSI9</accession>
<evidence type="ECO:0000313" key="3">
    <source>
        <dbReference type="Proteomes" id="UP000737113"/>
    </source>
</evidence>
<evidence type="ECO:0000313" key="2">
    <source>
        <dbReference type="EMBL" id="NMH65418.1"/>
    </source>
</evidence>
<dbReference type="Gene3D" id="3.90.1340.10">
    <property type="entry name" value="Phage tail collar domain"/>
    <property type="match status" value="1"/>
</dbReference>
<dbReference type="InterPro" id="IPR037053">
    <property type="entry name" value="Phage_tail_collar_dom_sf"/>
</dbReference>
<keyword evidence="3" id="KW-1185">Reference proteome</keyword>
<protein>
    <submittedName>
        <fullName evidence="2">Phage tail protein</fullName>
    </submittedName>
</protein>
<evidence type="ECO:0000259" key="1">
    <source>
        <dbReference type="Pfam" id="PF07484"/>
    </source>
</evidence>
<proteinExistence type="predicted"/>
<organism evidence="2 3">
    <name type="scientific">Shewanella salipaludis</name>
    <dbReference type="NCBI Taxonomy" id="2723052"/>
    <lineage>
        <taxon>Bacteria</taxon>
        <taxon>Pseudomonadati</taxon>
        <taxon>Pseudomonadota</taxon>
        <taxon>Gammaproteobacteria</taxon>
        <taxon>Alteromonadales</taxon>
        <taxon>Shewanellaceae</taxon>
        <taxon>Shewanella</taxon>
    </lineage>
</organism>
<gene>
    <name evidence="2" type="ORF">HC757_09565</name>
</gene>